<evidence type="ECO:0000256" key="2">
    <source>
        <dbReference type="ARBA" id="ARBA00022840"/>
    </source>
</evidence>
<dbReference type="Pfam" id="PF25601">
    <property type="entry name" value="AAA_lid_14"/>
    <property type="match status" value="1"/>
</dbReference>
<dbReference type="InterPro" id="IPR002197">
    <property type="entry name" value="HTH_Fis"/>
</dbReference>
<dbReference type="InterPro" id="IPR024096">
    <property type="entry name" value="NO_sig/Golgi_transp_ligand-bd"/>
</dbReference>
<evidence type="ECO:0000313" key="8">
    <source>
        <dbReference type="Proteomes" id="UP000231702"/>
    </source>
</evidence>
<keyword evidence="2" id="KW-0067">ATP-binding</keyword>
<dbReference type="Gene3D" id="1.10.8.60">
    <property type="match status" value="1"/>
</dbReference>
<dbReference type="InterPro" id="IPR009057">
    <property type="entry name" value="Homeodomain-like_sf"/>
</dbReference>
<comment type="caution">
    <text evidence="7">The sequence shown here is derived from an EMBL/GenBank/DDBJ whole genome shotgun (WGS) entry which is preliminary data.</text>
</comment>
<dbReference type="Pfam" id="PF06505">
    <property type="entry name" value="XylR_N"/>
    <property type="match status" value="1"/>
</dbReference>
<dbReference type="Pfam" id="PF14532">
    <property type="entry name" value="Sigma54_activ_2"/>
    <property type="match status" value="1"/>
</dbReference>
<dbReference type="Pfam" id="PF02954">
    <property type="entry name" value="HTH_8"/>
    <property type="match status" value="1"/>
</dbReference>
<dbReference type="PROSITE" id="PS50045">
    <property type="entry name" value="SIGMA54_INTERACT_4"/>
    <property type="match status" value="1"/>
</dbReference>
<dbReference type="Gene3D" id="3.40.50.300">
    <property type="entry name" value="P-loop containing nucleotide triphosphate hydrolases"/>
    <property type="match status" value="1"/>
</dbReference>
<dbReference type="PRINTS" id="PR01590">
    <property type="entry name" value="HTHFIS"/>
</dbReference>
<evidence type="ECO:0000313" key="7">
    <source>
        <dbReference type="EMBL" id="PJE28844.1"/>
    </source>
</evidence>
<keyword evidence="4" id="KW-0805">Transcription regulation</keyword>
<dbReference type="InterPro" id="IPR004096">
    <property type="entry name" value="V4R"/>
</dbReference>
<evidence type="ECO:0000256" key="1">
    <source>
        <dbReference type="ARBA" id="ARBA00022741"/>
    </source>
</evidence>
<dbReference type="Gene3D" id="1.10.10.60">
    <property type="entry name" value="Homeodomain-like"/>
    <property type="match status" value="1"/>
</dbReference>
<dbReference type="SUPFAM" id="SSF52540">
    <property type="entry name" value="P-loop containing nucleoside triphosphate hydrolases"/>
    <property type="match status" value="1"/>
</dbReference>
<dbReference type="InterPro" id="IPR010523">
    <property type="entry name" value="XylR_N"/>
</dbReference>
<feature type="domain" description="Sigma-54 factor interaction" evidence="6">
    <location>
        <begin position="246"/>
        <end position="443"/>
    </location>
</feature>
<dbReference type="InterPro" id="IPR002078">
    <property type="entry name" value="Sigma_54_int"/>
</dbReference>
<keyword evidence="5" id="KW-0804">Transcription</keyword>
<reference evidence="7 8" key="1">
    <citation type="journal article" date="2018" name="Int. J. Syst. Evol. Microbiol.">
        <title>Pseudooceanicola lipolyticus sp. nov., a marine alphaproteobacterium, reclassification of Oceanicola flagellatus as Pseudooceanicola flagellatus comb. nov. and emended description of the genus Pseudooceanicola.</title>
        <authorList>
            <person name="Huang M.-M."/>
            <person name="Guo L.-L."/>
            <person name="Wu Y.-H."/>
            <person name="Lai Q.-L."/>
            <person name="Shao Z.-Z."/>
            <person name="Wang C.-S."/>
            <person name="Wu M."/>
            <person name="Xu X.-W."/>
        </authorList>
    </citation>
    <scope>NUCLEOTIDE SEQUENCE [LARGE SCALE GENOMIC DNA]</scope>
    <source>
        <strain evidence="7 8">Ar-45</strain>
    </source>
</reference>
<dbReference type="InterPro" id="IPR027417">
    <property type="entry name" value="P-loop_NTPase"/>
</dbReference>
<evidence type="ECO:0000256" key="5">
    <source>
        <dbReference type="ARBA" id="ARBA00023163"/>
    </source>
</evidence>
<sequence>MRISREEMSLLDRGGRPTLADMLEKMTFSPTRGSIELNGARMVLARATFGVDLQDELVRRFGEREAMVLMLRLGYRSGREDAEFVRRAWPNLDVGDAFTAGTRLHMVTGTVRVETMHNDFDFRNDRFSGDFLWHESVEATEYQRRHGRATKPVCWAQTGYAAGYASVFFRKLILYKEVSCAAMGDKACRVVGKTVDDWGRDDPFVRMFLEEVLVTKAESLPRFDREESGGTTADAARIEDLIVAPVRRDLERIAEHRLNALVTGPDGSGRFAVANWLKAKRFRTAELHNVHGASPALPEVLQKISQALAKGAAGGQVLVIDAPESLPDPLQIDLLRLMRSAQARPEKFLLVGISTASPPQLQRQGGLRAELFYALSTACLAMPPLDDRPEDIEALATALLARSAQHGAGAAPVLSDGALEVLRNFRWPGNLPQLEQTVRRAALMAETPGLITAADIHAATSDQATPVPDAAGPASQPEDDRIDQLWRELHPLLQQGQTLDQIVSALEHRALAEAGGNTSAAARQLGLTRAKLDYRLNRKRD</sequence>
<dbReference type="PANTHER" id="PTHR32071">
    <property type="entry name" value="TRANSCRIPTIONAL REGULATORY PROTEIN"/>
    <property type="match status" value="1"/>
</dbReference>
<dbReference type="Proteomes" id="UP000231702">
    <property type="component" value="Unassembled WGS sequence"/>
</dbReference>
<dbReference type="SMART" id="SM00989">
    <property type="entry name" value="V4R"/>
    <property type="match status" value="1"/>
</dbReference>
<dbReference type="Gene3D" id="3.30.1380.20">
    <property type="entry name" value="Trafficking protein particle complex subunit 3"/>
    <property type="match status" value="1"/>
</dbReference>
<evidence type="ECO:0000259" key="6">
    <source>
        <dbReference type="PROSITE" id="PS50045"/>
    </source>
</evidence>
<dbReference type="Pfam" id="PF02830">
    <property type="entry name" value="V4R"/>
    <property type="match status" value="1"/>
</dbReference>
<accession>A0ABX4MNE6</accession>
<dbReference type="SUPFAM" id="SSF46689">
    <property type="entry name" value="Homeodomain-like"/>
    <property type="match status" value="1"/>
</dbReference>
<gene>
    <name evidence="7" type="ORF">CVM39_10295</name>
</gene>
<evidence type="ECO:0000256" key="4">
    <source>
        <dbReference type="ARBA" id="ARBA00023015"/>
    </source>
</evidence>
<dbReference type="EMBL" id="PGTD01000016">
    <property type="protein sequence ID" value="PJE28844.1"/>
    <property type="molecule type" value="Genomic_DNA"/>
</dbReference>
<keyword evidence="8" id="KW-1185">Reference proteome</keyword>
<protein>
    <recommendedName>
        <fullName evidence="6">Sigma-54 factor interaction domain-containing protein</fullName>
    </recommendedName>
</protein>
<keyword evidence="1" id="KW-0547">Nucleotide-binding</keyword>
<dbReference type="InterPro" id="IPR058031">
    <property type="entry name" value="AAA_lid_NorR"/>
</dbReference>
<dbReference type="SUPFAM" id="SSF111126">
    <property type="entry name" value="Ligand-binding domain in the NO signalling and Golgi transport"/>
    <property type="match status" value="1"/>
</dbReference>
<proteinExistence type="predicted"/>
<keyword evidence="3" id="KW-0902">Two-component regulatory system</keyword>
<name>A0ABX4MNE6_9RHOB</name>
<evidence type="ECO:0000256" key="3">
    <source>
        <dbReference type="ARBA" id="ARBA00023012"/>
    </source>
</evidence>
<organism evidence="7 8">
    <name type="scientific">Pseudooceanicola antarcticus</name>
    <dbReference type="NCBI Taxonomy" id="1247613"/>
    <lineage>
        <taxon>Bacteria</taxon>
        <taxon>Pseudomonadati</taxon>
        <taxon>Pseudomonadota</taxon>
        <taxon>Alphaproteobacteria</taxon>
        <taxon>Rhodobacterales</taxon>
        <taxon>Paracoccaceae</taxon>
        <taxon>Pseudooceanicola</taxon>
    </lineage>
</organism>